<dbReference type="InterPro" id="IPR029063">
    <property type="entry name" value="SAM-dependent_MTases_sf"/>
</dbReference>
<comment type="similarity">
    <text evidence="3 4">Belongs to the class I-like SAM-binding methyltransferase superfamily. Erg6/SMT family.</text>
</comment>
<dbReference type="InterPro" id="IPR030384">
    <property type="entry name" value="MeTrfase_SMT"/>
</dbReference>
<keyword evidence="5" id="KW-1133">Transmembrane helix</keyword>
<evidence type="ECO:0000256" key="4">
    <source>
        <dbReference type="PROSITE-ProRule" id="PRU01022"/>
    </source>
</evidence>
<sequence length="201" mass="21764">MSVSSLIVGRVIAGAGGSGIYLGSLQYYVVMTEEKERGFYISLIGVFWGLGAVLLGSLGGSLPLVPRTDEKDYCVVYAIEATVHAPSLEGVYSQVFKVLKPGGVFRVYEWVMTDAYDNDNLHHRRIRLDIEQGDGIANMVKAEEALRAIKAAGFELVEAGVLLSAFKRAKRAPIRRRGTGLSMGRAGGMQIPLVIWSGPSE</sequence>
<keyword evidence="4" id="KW-0489">Methyltransferase</keyword>
<evidence type="ECO:0000256" key="1">
    <source>
        <dbReference type="ARBA" id="ARBA00022679"/>
    </source>
</evidence>
<name>A0ABR4DTU0_9PEZI</name>
<dbReference type="PANTHER" id="PTHR44068:SF1">
    <property type="entry name" value="HYPOTHETICAL LOC100005854"/>
    <property type="match status" value="1"/>
</dbReference>
<evidence type="ECO:0000313" key="8">
    <source>
        <dbReference type="Proteomes" id="UP001600888"/>
    </source>
</evidence>
<dbReference type="Gene3D" id="3.40.50.150">
    <property type="entry name" value="Vaccinia Virus protein VP39"/>
    <property type="match status" value="1"/>
</dbReference>
<comment type="caution">
    <text evidence="7">The sequence shown here is derived from an EMBL/GenBank/DDBJ whole genome shotgun (WGS) entry which is preliminary data.</text>
</comment>
<dbReference type="EMBL" id="JBAWTH010000225">
    <property type="protein sequence ID" value="KAL2272579.1"/>
    <property type="molecule type" value="Genomic_DNA"/>
</dbReference>
<dbReference type="Proteomes" id="UP001600888">
    <property type="component" value="Unassembled WGS sequence"/>
</dbReference>
<dbReference type="Gene3D" id="1.20.1250.20">
    <property type="entry name" value="MFS general substrate transporter like domains"/>
    <property type="match status" value="1"/>
</dbReference>
<gene>
    <name evidence="7" type="ORF">FJTKL_06297</name>
</gene>
<protein>
    <recommendedName>
        <fullName evidence="6">SAM-dependent methyltransferase Erg6/SMT-type domain-containing protein</fullName>
    </recommendedName>
</protein>
<keyword evidence="5" id="KW-0472">Membrane</keyword>
<dbReference type="PROSITE" id="PS51685">
    <property type="entry name" value="SAM_MT_ERG6_SMT"/>
    <property type="match status" value="1"/>
</dbReference>
<keyword evidence="5" id="KW-0812">Transmembrane</keyword>
<organism evidence="7 8">
    <name type="scientific">Diaporthe vaccinii</name>
    <dbReference type="NCBI Taxonomy" id="105482"/>
    <lineage>
        <taxon>Eukaryota</taxon>
        <taxon>Fungi</taxon>
        <taxon>Dikarya</taxon>
        <taxon>Ascomycota</taxon>
        <taxon>Pezizomycotina</taxon>
        <taxon>Sordariomycetes</taxon>
        <taxon>Sordariomycetidae</taxon>
        <taxon>Diaporthales</taxon>
        <taxon>Diaporthaceae</taxon>
        <taxon>Diaporthe</taxon>
        <taxon>Diaporthe eres species complex</taxon>
    </lineage>
</organism>
<proteinExistence type="inferred from homology"/>
<dbReference type="InterPro" id="IPR036259">
    <property type="entry name" value="MFS_trans_sf"/>
</dbReference>
<comment type="pathway">
    <text evidence="2">Steroid metabolism; ergosterol biosynthesis.</text>
</comment>
<evidence type="ECO:0000256" key="2">
    <source>
        <dbReference type="ARBA" id="ARBA00029435"/>
    </source>
</evidence>
<dbReference type="PANTHER" id="PTHR44068">
    <property type="entry name" value="ZGC:194242"/>
    <property type="match status" value="1"/>
</dbReference>
<keyword evidence="1 4" id="KW-0808">Transferase</keyword>
<accession>A0ABR4DTU0</accession>
<evidence type="ECO:0000256" key="5">
    <source>
        <dbReference type="SAM" id="Phobius"/>
    </source>
</evidence>
<feature type="transmembrane region" description="Helical" evidence="5">
    <location>
        <begin position="39"/>
        <end position="58"/>
    </location>
</feature>
<evidence type="ECO:0000259" key="6">
    <source>
        <dbReference type="PROSITE" id="PS51685"/>
    </source>
</evidence>
<dbReference type="InterPro" id="IPR050447">
    <property type="entry name" value="Erg6_SMT_methyltransf"/>
</dbReference>
<dbReference type="SUPFAM" id="SSF103473">
    <property type="entry name" value="MFS general substrate transporter"/>
    <property type="match status" value="1"/>
</dbReference>
<reference evidence="7 8" key="1">
    <citation type="submission" date="2024-03" db="EMBL/GenBank/DDBJ databases">
        <title>A high-quality draft genome sequence of Diaporthe vaccinii, a causative agent of upright dieback and viscid rot disease in cranberry plants.</title>
        <authorList>
            <person name="Sarrasin M."/>
            <person name="Lang B.F."/>
            <person name="Burger G."/>
        </authorList>
    </citation>
    <scope>NUCLEOTIDE SEQUENCE [LARGE SCALE GENOMIC DNA]</scope>
    <source>
        <strain evidence="7 8">IS7</strain>
    </source>
</reference>
<feature type="domain" description="SAM-dependent methyltransferase Erg6/SMT-type" evidence="6">
    <location>
        <begin position="75"/>
        <end position="159"/>
    </location>
</feature>
<dbReference type="SUPFAM" id="SSF53335">
    <property type="entry name" value="S-adenosyl-L-methionine-dependent methyltransferases"/>
    <property type="match status" value="1"/>
</dbReference>
<keyword evidence="8" id="KW-1185">Reference proteome</keyword>
<evidence type="ECO:0000256" key="3">
    <source>
        <dbReference type="ARBA" id="ARBA00038188"/>
    </source>
</evidence>
<feature type="transmembrane region" description="Helical" evidence="5">
    <location>
        <begin position="7"/>
        <end position="27"/>
    </location>
</feature>
<evidence type="ECO:0000313" key="7">
    <source>
        <dbReference type="EMBL" id="KAL2272579.1"/>
    </source>
</evidence>
<keyword evidence="4" id="KW-0949">S-adenosyl-L-methionine</keyword>